<keyword evidence="1" id="KW-0732">Signal</keyword>
<reference evidence="3" key="1">
    <citation type="journal article" date="2019" name="Int. J. Syst. Evol. Microbiol.">
        <title>The Global Catalogue of Microorganisms (GCM) 10K type strain sequencing project: providing services to taxonomists for standard genome sequencing and annotation.</title>
        <authorList>
            <consortium name="The Broad Institute Genomics Platform"/>
            <consortium name="The Broad Institute Genome Sequencing Center for Infectious Disease"/>
            <person name="Wu L."/>
            <person name="Ma J."/>
        </authorList>
    </citation>
    <scope>NUCLEOTIDE SEQUENCE [LARGE SCALE GENOMIC DNA]</scope>
    <source>
        <strain evidence="3">CCUG 55074</strain>
    </source>
</reference>
<comment type="caution">
    <text evidence="2">The sequence shown here is derived from an EMBL/GenBank/DDBJ whole genome shotgun (WGS) entry which is preliminary data.</text>
</comment>
<dbReference type="RefSeq" id="WP_377354742.1">
    <property type="nucleotide sequence ID" value="NZ_JBHTLQ010000079.1"/>
</dbReference>
<organism evidence="2 3">
    <name type="scientific">Phenylobacterium conjunctum</name>
    <dbReference type="NCBI Taxonomy" id="1298959"/>
    <lineage>
        <taxon>Bacteria</taxon>
        <taxon>Pseudomonadati</taxon>
        <taxon>Pseudomonadota</taxon>
        <taxon>Alphaproteobacteria</taxon>
        <taxon>Caulobacterales</taxon>
        <taxon>Caulobacteraceae</taxon>
        <taxon>Phenylobacterium</taxon>
    </lineage>
</organism>
<name>A0ABW3T8P6_9CAUL</name>
<evidence type="ECO:0008006" key="4">
    <source>
        <dbReference type="Google" id="ProtNLM"/>
    </source>
</evidence>
<dbReference type="EMBL" id="JBHTLQ010000079">
    <property type="protein sequence ID" value="MFD1192781.1"/>
    <property type="molecule type" value="Genomic_DNA"/>
</dbReference>
<feature type="chain" id="PRO_5046479536" description="Secreted protein" evidence="1">
    <location>
        <begin position="19"/>
        <end position="74"/>
    </location>
</feature>
<evidence type="ECO:0000313" key="2">
    <source>
        <dbReference type="EMBL" id="MFD1192781.1"/>
    </source>
</evidence>
<evidence type="ECO:0000313" key="3">
    <source>
        <dbReference type="Proteomes" id="UP001597216"/>
    </source>
</evidence>
<keyword evidence="3" id="KW-1185">Reference proteome</keyword>
<evidence type="ECO:0000256" key="1">
    <source>
        <dbReference type="SAM" id="SignalP"/>
    </source>
</evidence>
<feature type="signal peptide" evidence="1">
    <location>
        <begin position="1"/>
        <end position="18"/>
    </location>
</feature>
<accession>A0ABW3T8P6</accession>
<gene>
    <name evidence="2" type="ORF">ACFQ27_19490</name>
</gene>
<dbReference type="Proteomes" id="UP001597216">
    <property type="component" value="Unassembled WGS sequence"/>
</dbReference>
<protein>
    <recommendedName>
        <fullName evidence="4">Secreted protein</fullName>
    </recommendedName>
</protein>
<sequence>MLGVQVLFLCLVSFIVGAEASSPGVLKSTIVAAAEVRKATIDHTAPRLCAKIQAHGGVCATPASTSPAPTTPTP</sequence>
<proteinExistence type="predicted"/>